<feature type="compositionally biased region" description="Low complexity" evidence="6">
    <location>
        <begin position="96"/>
        <end position="107"/>
    </location>
</feature>
<feature type="region of interest" description="Disordered" evidence="6">
    <location>
        <begin position="83"/>
        <end position="113"/>
    </location>
</feature>
<sequence>MGASADHALQALIARFGARVRAQIVRHRLDRHGIDVDDIEQEVRIRLWNTLQRDPKALLPASYVQRTVTSVLVDAVRRAEARPAEALPEEPDLLDAEPLGQAPQAPEAEAEDRQLADAVATAIAALPERRRRPLQLYLQGFTVPEVAELCGLSFDAGRKLVYRGLDELKARLRAEGWEKRDD</sequence>
<dbReference type="PANTHER" id="PTHR43133:SF58">
    <property type="entry name" value="ECF RNA POLYMERASE SIGMA FACTOR SIGD"/>
    <property type="match status" value="1"/>
</dbReference>
<dbReference type="InterPro" id="IPR036388">
    <property type="entry name" value="WH-like_DNA-bd_sf"/>
</dbReference>
<dbReference type="EMBL" id="JALNMH010000001">
    <property type="protein sequence ID" value="MCK7592123.1"/>
    <property type="molecule type" value="Genomic_DNA"/>
</dbReference>
<dbReference type="Proteomes" id="UP001431449">
    <property type="component" value="Unassembled WGS sequence"/>
</dbReference>
<proteinExistence type="inferred from homology"/>
<evidence type="ECO:0000256" key="2">
    <source>
        <dbReference type="ARBA" id="ARBA00023015"/>
    </source>
</evidence>
<gene>
    <name evidence="8" type="ORF">M0G41_00395</name>
</gene>
<evidence type="ECO:0000256" key="5">
    <source>
        <dbReference type="ARBA" id="ARBA00023163"/>
    </source>
</evidence>
<dbReference type="PANTHER" id="PTHR43133">
    <property type="entry name" value="RNA POLYMERASE ECF-TYPE SIGMA FACTO"/>
    <property type="match status" value="1"/>
</dbReference>
<feature type="domain" description="RNA polymerase sigma factor 70 region 4 type 2" evidence="7">
    <location>
        <begin position="118"/>
        <end position="166"/>
    </location>
</feature>
<dbReference type="NCBIfam" id="TIGR02937">
    <property type="entry name" value="sigma70-ECF"/>
    <property type="match status" value="1"/>
</dbReference>
<reference evidence="8" key="1">
    <citation type="submission" date="2022-04" db="EMBL/GenBank/DDBJ databases">
        <title>Lysobacter sp. CAU 1642 isolated from sea sand.</title>
        <authorList>
            <person name="Kim W."/>
        </authorList>
    </citation>
    <scope>NUCLEOTIDE SEQUENCE</scope>
    <source>
        <strain evidence="8">CAU 1642</strain>
    </source>
</reference>
<dbReference type="SUPFAM" id="SSF88659">
    <property type="entry name" value="Sigma3 and sigma4 domains of RNA polymerase sigma factors"/>
    <property type="match status" value="1"/>
</dbReference>
<dbReference type="InterPro" id="IPR013324">
    <property type="entry name" value="RNA_pol_sigma_r3/r4-like"/>
</dbReference>
<keyword evidence="2" id="KW-0805">Transcription regulation</keyword>
<comment type="similarity">
    <text evidence="1">Belongs to the sigma-70 factor family. ECF subfamily.</text>
</comment>
<evidence type="ECO:0000256" key="1">
    <source>
        <dbReference type="ARBA" id="ARBA00010641"/>
    </source>
</evidence>
<dbReference type="RefSeq" id="WP_248204087.1">
    <property type="nucleotide sequence ID" value="NZ_JALNMH010000001.1"/>
</dbReference>
<keyword evidence="3" id="KW-0731">Sigma factor</keyword>
<accession>A0ABT0GCG2</accession>
<dbReference type="InterPro" id="IPR014284">
    <property type="entry name" value="RNA_pol_sigma-70_dom"/>
</dbReference>
<dbReference type="InterPro" id="IPR039425">
    <property type="entry name" value="RNA_pol_sigma-70-like"/>
</dbReference>
<dbReference type="Gene3D" id="1.10.1740.10">
    <property type="match status" value="1"/>
</dbReference>
<evidence type="ECO:0000313" key="8">
    <source>
        <dbReference type="EMBL" id="MCK7592123.1"/>
    </source>
</evidence>
<dbReference type="Pfam" id="PF08281">
    <property type="entry name" value="Sigma70_r4_2"/>
    <property type="match status" value="1"/>
</dbReference>
<keyword evidence="9" id="KW-1185">Reference proteome</keyword>
<dbReference type="InterPro" id="IPR013325">
    <property type="entry name" value="RNA_pol_sigma_r2"/>
</dbReference>
<evidence type="ECO:0000313" key="9">
    <source>
        <dbReference type="Proteomes" id="UP001431449"/>
    </source>
</evidence>
<organism evidence="8 9">
    <name type="scientific">Pseudomarimonas salicorniae</name>
    <dbReference type="NCBI Taxonomy" id="2933270"/>
    <lineage>
        <taxon>Bacteria</taxon>
        <taxon>Pseudomonadati</taxon>
        <taxon>Pseudomonadota</taxon>
        <taxon>Gammaproteobacteria</taxon>
        <taxon>Lysobacterales</taxon>
        <taxon>Lysobacteraceae</taxon>
        <taxon>Pseudomarimonas</taxon>
    </lineage>
</organism>
<evidence type="ECO:0000256" key="4">
    <source>
        <dbReference type="ARBA" id="ARBA00023125"/>
    </source>
</evidence>
<keyword evidence="5" id="KW-0804">Transcription</keyword>
<protein>
    <submittedName>
        <fullName evidence="8">Sigma-70 family RNA polymerase sigma factor</fullName>
    </submittedName>
</protein>
<comment type="caution">
    <text evidence="8">The sequence shown here is derived from an EMBL/GenBank/DDBJ whole genome shotgun (WGS) entry which is preliminary data.</text>
</comment>
<name>A0ABT0GCG2_9GAMM</name>
<evidence type="ECO:0000256" key="6">
    <source>
        <dbReference type="SAM" id="MobiDB-lite"/>
    </source>
</evidence>
<dbReference type="InterPro" id="IPR013249">
    <property type="entry name" value="RNA_pol_sigma70_r4_t2"/>
</dbReference>
<evidence type="ECO:0000256" key="3">
    <source>
        <dbReference type="ARBA" id="ARBA00023082"/>
    </source>
</evidence>
<dbReference type="Gene3D" id="1.10.10.10">
    <property type="entry name" value="Winged helix-like DNA-binding domain superfamily/Winged helix DNA-binding domain"/>
    <property type="match status" value="1"/>
</dbReference>
<dbReference type="SUPFAM" id="SSF88946">
    <property type="entry name" value="Sigma2 domain of RNA polymerase sigma factors"/>
    <property type="match status" value="1"/>
</dbReference>
<keyword evidence="4" id="KW-0238">DNA-binding</keyword>
<evidence type="ECO:0000259" key="7">
    <source>
        <dbReference type="Pfam" id="PF08281"/>
    </source>
</evidence>